<dbReference type="CDD" id="cd00305">
    <property type="entry name" value="Cu-Zn_Superoxide_Dismutase"/>
    <property type="match status" value="1"/>
</dbReference>
<evidence type="ECO:0000256" key="2">
    <source>
        <dbReference type="SAM" id="MobiDB-lite"/>
    </source>
</evidence>
<reference evidence="5 6" key="1">
    <citation type="submission" date="2019-02" db="EMBL/GenBank/DDBJ databases">
        <title>Deep-cultivation of Planctomycetes and their phenomic and genomic characterization uncovers novel biology.</title>
        <authorList>
            <person name="Wiegand S."/>
            <person name="Jogler M."/>
            <person name="Boedeker C."/>
            <person name="Pinto D."/>
            <person name="Vollmers J."/>
            <person name="Rivas-Marin E."/>
            <person name="Kohn T."/>
            <person name="Peeters S.H."/>
            <person name="Heuer A."/>
            <person name="Rast P."/>
            <person name="Oberbeckmann S."/>
            <person name="Bunk B."/>
            <person name="Jeske O."/>
            <person name="Meyerdierks A."/>
            <person name="Storesund J.E."/>
            <person name="Kallscheuer N."/>
            <person name="Luecker S."/>
            <person name="Lage O.M."/>
            <person name="Pohl T."/>
            <person name="Merkel B.J."/>
            <person name="Hornburger P."/>
            <person name="Mueller R.-W."/>
            <person name="Bruemmer F."/>
            <person name="Labrenz M."/>
            <person name="Spormann A.M."/>
            <person name="Op den Camp H."/>
            <person name="Overmann J."/>
            <person name="Amann R."/>
            <person name="Jetten M.S.M."/>
            <person name="Mascher T."/>
            <person name="Medema M.H."/>
            <person name="Devos D.P."/>
            <person name="Kaster A.-K."/>
            <person name="Ovreas L."/>
            <person name="Rohde M."/>
            <person name="Galperin M.Y."/>
            <person name="Jogler C."/>
        </authorList>
    </citation>
    <scope>NUCLEOTIDE SEQUENCE [LARGE SCALE GENOMIC DNA]</scope>
    <source>
        <strain evidence="5 6">FF011L</strain>
    </source>
</reference>
<accession>A0A517MJ33</accession>
<feature type="signal peptide" evidence="3">
    <location>
        <begin position="1"/>
        <end position="24"/>
    </location>
</feature>
<dbReference type="EMBL" id="CP036262">
    <property type="protein sequence ID" value="QDS94909.1"/>
    <property type="molecule type" value="Genomic_DNA"/>
</dbReference>
<dbReference type="Pfam" id="PF00080">
    <property type="entry name" value="Sod_Cu"/>
    <property type="match status" value="1"/>
</dbReference>
<dbReference type="InterPro" id="IPR024134">
    <property type="entry name" value="SOD_Cu/Zn_/chaperone"/>
</dbReference>
<dbReference type="PRINTS" id="PR00068">
    <property type="entry name" value="CUZNDISMTASE"/>
</dbReference>
<keyword evidence="3" id="KW-0732">Signal</keyword>
<feature type="chain" id="PRO_5022053229" evidence="3">
    <location>
        <begin position="25"/>
        <end position="203"/>
    </location>
</feature>
<evidence type="ECO:0000313" key="5">
    <source>
        <dbReference type="EMBL" id="QDS94909.1"/>
    </source>
</evidence>
<dbReference type="InterPro" id="IPR001424">
    <property type="entry name" value="SOD_Cu_Zn_dom"/>
</dbReference>
<keyword evidence="5" id="KW-0560">Oxidoreductase</keyword>
<organism evidence="5 6">
    <name type="scientific">Roseimaritima multifibrata</name>
    <dbReference type="NCBI Taxonomy" id="1930274"/>
    <lineage>
        <taxon>Bacteria</taxon>
        <taxon>Pseudomonadati</taxon>
        <taxon>Planctomycetota</taxon>
        <taxon>Planctomycetia</taxon>
        <taxon>Pirellulales</taxon>
        <taxon>Pirellulaceae</taxon>
        <taxon>Roseimaritima</taxon>
    </lineage>
</organism>
<dbReference type="GO" id="GO:0005507">
    <property type="term" value="F:copper ion binding"/>
    <property type="evidence" value="ECO:0007669"/>
    <property type="project" value="InterPro"/>
</dbReference>
<dbReference type="InterPro" id="IPR036423">
    <property type="entry name" value="SOD-like_Cu/Zn_dom_sf"/>
</dbReference>
<dbReference type="EC" id="1.15.1.1" evidence="5"/>
<dbReference type="KEGG" id="rml:FF011L_36920"/>
<dbReference type="SUPFAM" id="SSF49329">
    <property type="entry name" value="Cu,Zn superoxide dismutase-like"/>
    <property type="match status" value="1"/>
</dbReference>
<sequence precursor="true">MIRTKPFALAVAFATCFAFSSASAQDKPAHSHEKESHHGHAEAGHHHGDLPTFGVAIVTPTKGNKVRGVLQLKQVGDDLKVMGKVRNLTPGKHGFHIHEFGDFRDGAKGTSAGGHFNPAGVDHGPEGHGHVGDLGNITANDEGVATIKTTLKNTKLHFVLGRSFVIHADADDLKSQPSGNAGPRVGLGIIGIGNAEYKPAAKK</sequence>
<dbReference type="OrthoDB" id="9792957at2"/>
<dbReference type="PANTHER" id="PTHR10003">
    <property type="entry name" value="SUPEROXIDE DISMUTASE CU-ZN -RELATED"/>
    <property type="match status" value="1"/>
</dbReference>
<feature type="domain" description="Superoxide dismutase copper/zinc binding" evidence="4">
    <location>
        <begin position="66"/>
        <end position="190"/>
    </location>
</feature>
<dbReference type="GO" id="GO:0004784">
    <property type="term" value="F:superoxide dismutase activity"/>
    <property type="evidence" value="ECO:0007669"/>
    <property type="project" value="UniProtKB-EC"/>
</dbReference>
<evidence type="ECO:0000256" key="1">
    <source>
        <dbReference type="ARBA" id="ARBA00010457"/>
    </source>
</evidence>
<evidence type="ECO:0000256" key="3">
    <source>
        <dbReference type="SAM" id="SignalP"/>
    </source>
</evidence>
<dbReference type="RefSeq" id="WP_145352847.1">
    <property type="nucleotide sequence ID" value="NZ_CP036262.1"/>
</dbReference>
<dbReference type="AlphaFoldDB" id="A0A517MJ33"/>
<dbReference type="Proteomes" id="UP000320672">
    <property type="component" value="Chromosome"/>
</dbReference>
<keyword evidence="6" id="KW-1185">Reference proteome</keyword>
<name>A0A517MJ33_9BACT</name>
<comment type="similarity">
    <text evidence="1">Belongs to the Cu-Zn superoxide dismutase family.</text>
</comment>
<dbReference type="Gene3D" id="2.60.40.200">
    <property type="entry name" value="Superoxide dismutase, copper/zinc binding domain"/>
    <property type="match status" value="1"/>
</dbReference>
<feature type="region of interest" description="Disordered" evidence="2">
    <location>
        <begin position="27"/>
        <end position="51"/>
    </location>
</feature>
<protein>
    <submittedName>
        <fullName evidence="5">Superoxide dismutase [Cu-Zn]</fullName>
        <ecNumber evidence="5">1.15.1.1</ecNumber>
    </submittedName>
</protein>
<gene>
    <name evidence="5" type="primary">sodC</name>
    <name evidence="5" type="ORF">FF011L_36920</name>
</gene>
<feature type="compositionally biased region" description="Basic and acidic residues" evidence="2">
    <location>
        <begin position="27"/>
        <end position="49"/>
    </location>
</feature>
<evidence type="ECO:0000313" key="6">
    <source>
        <dbReference type="Proteomes" id="UP000320672"/>
    </source>
</evidence>
<evidence type="ECO:0000259" key="4">
    <source>
        <dbReference type="Pfam" id="PF00080"/>
    </source>
</evidence>
<proteinExistence type="inferred from homology"/>